<dbReference type="PANTHER" id="PTHR43257">
    <property type="entry name" value="PYRUVATE DEHYDROGENASE E1 COMPONENT BETA SUBUNIT"/>
    <property type="match status" value="1"/>
</dbReference>
<feature type="domain" description="Transketolase-like pyrimidine-binding" evidence="2">
    <location>
        <begin position="4"/>
        <end position="190"/>
    </location>
</feature>
<keyword evidence="4" id="KW-1185">Reference proteome</keyword>
<dbReference type="AlphaFoldDB" id="A0A255Z685"/>
<dbReference type="InterPro" id="IPR009014">
    <property type="entry name" value="Transketo_C/PFOR_II"/>
</dbReference>
<dbReference type="Proteomes" id="UP000216998">
    <property type="component" value="Unassembled WGS sequence"/>
</dbReference>
<evidence type="ECO:0000259" key="2">
    <source>
        <dbReference type="SMART" id="SM00861"/>
    </source>
</evidence>
<dbReference type="SMART" id="SM00861">
    <property type="entry name" value="Transket_pyr"/>
    <property type="match status" value="1"/>
</dbReference>
<dbReference type="Gene3D" id="3.40.50.970">
    <property type="match status" value="1"/>
</dbReference>
<dbReference type="CDD" id="cd07036">
    <property type="entry name" value="TPP_PYR_E1-PDHc-beta_like"/>
    <property type="match status" value="1"/>
</dbReference>
<dbReference type="Gene3D" id="3.40.50.920">
    <property type="match status" value="1"/>
</dbReference>
<evidence type="ECO:0000256" key="1">
    <source>
        <dbReference type="ARBA" id="ARBA00023002"/>
    </source>
</evidence>
<evidence type="ECO:0000313" key="3">
    <source>
        <dbReference type="EMBL" id="OYQ36150.1"/>
    </source>
</evidence>
<dbReference type="InterPro" id="IPR005475">
    <property type="entry name" value="Transketolase-like_Pyr-bd"/>
</dbReference>
<dbReference type="PANTHER" id="PTHR43257:SF3">
    <property type="entry name" value="ACETOIN:2,6-DICHLOROPHENOLINDOPHENOL OXIDOREDUCTASE SUBUNIT BETA"/>
    <property type="match status" value="1"/>
</dbReference>
<name>A0A255Z685_9PROT</name>
<gene>
    <name evidence="3" type="ORF">CHU95_04970</name>
</gene>
<proteinExistence type="predicted"/>
<dbReference type="FunFam" id="3.40.50.970:FF:000001">
    <property type="entry name" value="Pyruvate dehydrogenase E1 beta subunit"/>
    <property type="match status" value="1"/>
</dbReference>
<dbReference type="FunFam" id="3.40.50.920:FF:000001">
    <property type="entry name" value="Pyruvate dehydrogenase E1 beta subunit"/>
    <property type="match status" value="1"/>
</dbReference>
<accession>A0A255Z685</accession>
<protein>
    <submittedName>
        <fullName evidence="3">Alpha-ketoacid dehydrogenase subunit beta</fullName>
    </submittedName>
</protein>
<dbReference type="NCBIfam" id="NF006667">
    <property type="entry name" value="PRK09212.1"/>
    <property type="match status" value="1"/>
</dbReference>
<keyword evidence="1" id="KW-0560">Oxidoreductase</keyword>
<dbReference type="InterPro" id="IPR033248">
    <property type="entry name" value="Transketolase_C"/>
</dbReference>
<reference evidence="3 4" key="1">
    <citation type="submission" date="2017-07" db="EMBL/GenBank/DDBJ databases">
        <title>Niveispirillum cyanobacteriorum sp. nov., isolated from cyanobacterial aggregates in a eutrophic lake.</title>
        <authorList>
            <person name="Cai H."/>
        </authorList>
    </citation>
    <scope>NUCLEOTIDE SEQUENCE [LARGE SCALE GENOMIC DNA]</scope>
    <source>
        <strain evidence="4">TH1-14</strain>
    </source>
</reference>
<dbReference type="OrthoDB" id="9780894at2"/>
<dbReference type="SUPFAM" id="SSF52922">
    <property type="entry name" value="TK C-terminal domain-like"/>
    <property type="match status" value="1"/>
</dbReference>
<evidence type="ECO:0000313" key="4">
    <source>
        <dbReference type="Proteomes" id="UP000216998"/>
    </source>
</evidence>
<dbReference type="Pfam" id="PF02780">
    <property type="entry name" value="Transketolase_C"/>
    <property type="match status" value="1"/>
</dbReference>
<dbReference type="Pfam" id="PF02779">
    <property type="entry name" value="Transket_pyr"/>
    <property type="match status" value="1"/>
</dbReference>
<comment type="caution">
    <text evidence="3">The sequence shown here is derived from an EMBL/GenBank/DDBJ whole genome shotgun (WGS) entry which is preliminary data.</text>
</comment>
<dbReference type="SUPFAM" id="SSF52518">
    <property type="entry name" value="Thiamin diphosphate-binding fold (THDP-binding)"/>
    <property type="match status" value="1"/>
</dbReference>
<dbReference type="RefSeq" id="WP_094454348.1">
    <property type="nucleotide sequence ID" value="NZ_NOXU01000023.1"/>
</dbReference>
<dbReference type="InterPro" id="IPR029061">
    <property type="entry name" value="THDP-binding"/>
</dbReference>
<dbReference type="GO" id="GO:0016491">
    <property type="term" value="F:oxidoreductase activity"/>
    <property type="evidence" value="ECO:0007669"/>
    <property type="project" value="UniProtKB-KW"/>
</dbReference>
<organism evidence="3 4">
    <name type="scientific">Niveispirillum lacus</name>
    <dbReference type="NCBI Taxonomy" id="1981099"/>
    <lineage>
        <taxon>Bacteria</taxon>
        <taxon>Pseudomonadati</taxon>
        <taxon>Pseudomonadota</taxon>
        <taxon>Alphaproteobacteria</taxon>
        <taxon>Rhodospirillales</taxon>
        <taxon>Azospirillaceae</taxon>
        <taxon>Niveispirillum</taxon>
    </lineage>
</organism>
<sequence length="337" mass="35837">MPVITLREALNEALHLEMARDPRVIVLGEDVSGGAGGTSGQRDAAGGIFGVTKGLIHKFGDGRVIDTPISESCIIGAANGAALAGLRPVAELMFADFVGVAMDQIFNQAAKFRYMFGGKARTPLVIRMSFGAGMNCAAQHSQTIYPFMTAVPGLKVVVPSNPYDAKGLLLTAIRDDDPVVFFEHKALYSRKGEVPDGDYMIPFGEAALVREGEHATIVALGRMVPFAEKALDKLNAEGITCDLIDPRTTSPLDEETILESVSNTGRLIVVDESPPRCSVASDIAAIVAQKGFRDLKAPIEIVTAPHTPVPFARELERAYVPGPAQIEAAVRKVLADG</sequence>
<dbReference type="EMBL" id="NOXU01000023">
    <property type="protein sequence ID" value="OYQ36150.1"/>
    <property type="molecule type" value="Genomic_DNA"/>
</dbReference>